<organism evidence="14 15">
    <name type="scientific">Eumeta variegata</name>
    <name type="common">Bagworm moth</name>
    <name type="synonym">Eumeta japonica</name>
    <dbReference type="NCBI Taxonomy" id="151549"/>
    <lineage>
        <taxon>Eukaryota</taxon>
        <taxon>Metazoa</taxon>
        <taxon>Ecdysozoa</taxon>
        <taxon>Arthropoda</taxon>
        <taxon>Hexapoda</taxon>
        <taxon>Insecta</taxon>
        <taxon>Pterygota</taxon>
        <taxon>Neoptera</taxon>
        <taxon>Endopterygota</taxon>
        <taxon>Lepidoptera</taxon>
        <taxon>Glossata</taxon>
        <taxon>Ditrysia</taxon>
        <taxon>Tineoidea</taxon>
        <taxon>Psychidae</taxon>
        <taxon>Oiketicinae</taxon>
        <taxon>Eumeta</taxon>
    </lineage>
</organism>
<dbReference type="InterPro" id="IPR011257">
    <property type="entry name" value="DNA_glycosylase"/>
</dbReference>
<evidence type="ECO:0000256" key="5">
    <source>
        <dbReference type="ARBA" id="ARBA00022801"/>
    </source>
</evidence>
<gene>
    <name evidence="14" type="ORF">EVAR_76879_1</name>
</gene>
<dbReference type="InterPro" id="IPR052054">
    <property type="entry name" value="Oxidative_DNA_repair_enzyme"/>
</dbReference>
<comment type="subcellular location">
    <subcellularLocation>
        <location evidence="1">Nucleus</location>
    </subcellularLocation>
</comment>
<dbReference type="GO" id="GO:0006508">
    <property type="term" value="P:proteolysis"/>
    <property type="evidence" value="ECO:0007669"/>
    <property type="project" value="InterPro"/>
</dbReference>
<dbReference type="SUPFAM" id="SSF53098">
    <property type="entry name" value="Ribonuclease H-like"/>
    <property type="match status" value="1"/>
</dbReference>
<keyword evidence="10" id="KW-0326">Glycosidase</keyword>
<sequence length="685" mass="77006">MKRHTEVYDLLIRASPSGQAAHCVRQKYTRTETRDVVVKVGVFNLQDWGDDTTVTRTVANASIHQSYNPNTLSNDILVITLEKRVTFNNNIRPACLWDGDIDLTGIVGMSGMLLINQRRTNRGVEGAARPGPPVLGGPQMPPPFTDQILNMTLKMCFKIKTLQPSRFYTRNKHDLIRSDIQQQLEKYVLDIALCRAQGYDNAASISGVHGGAQRKIREVNPKALFSSCSNHSLNLCGVHAFACVPSSVTCFEIVEKLYSFFSSSTQKWQLLKKKTGKNLKRLSDTRWSAHYKSVKVVKENIQTISPKMTLDTGIIKLNTLNEYLVTERTTIVDNAVTFGIKKCNDMDINVEKRGRRKVVGWGDSELGPAGHGEPRMVRMPIVSTAACRASRPDFHKLTSSTTLCAGTVLQAIETAPGLCLGDSGGGLYILEDKRWRLRGVVSLSLRAENGENTCNLNEYIVFTDTAQYLPWIRSEISGDPFHIFTLLPSLHFSSNTPLLPLSDILFNSKGNALVTLVKVESRLRELGFGYRAKFIQKSASQIIEFGAKKWFDSLMNMEYKEARQELMKLHGIGPKVADCICLMSLKHLESVPIDTHVYQIAAKNYLPHLKGKKNVSEKMYKEIGDHFRELYGPLAGWAHTLFYYLPSYRIHRVHAVTPGAGGQRRLVNPFYSCRDRAVRPHDLKW</sequence>
<feature type="domain" description="Peptidase S1" evidence="13">
    <location>
        <begin position="20"/>
        <end position="477"/>
    </location>
</feature>
<reference evidence="14 15" key="1">
    <citation type="journal article" date="2019" name="Commun. Biol.">
        <title>The bagworm genome reveals a unique fibroin gene that provides high tensile strength.</title>
        <authorList>
            <person name="Kono N."/>
            <person name="Nakamura H."/>
            <person name="Ohtoshi R."/>
            <person name="Tomita M."/>
            <person name="Numata K."/>
            <person name="Arakawa K."/>
        </authorList>
    </citation>
    <scope>NUCLEOTIDE SEQUENCE [LARGE SCALE GENOMIC DNA]</scope>
</reference>
<dbReference type="PANTHER" id="PTHR10242:SF2">
    <property type="entry name" value="N-GLYCOSYLASE_DNA LYASE"/>
    <property type="match status" value="1"/>
</dbReference>
<dbReference type="SMART" id="SM00478">
    <property type="entry name" value="ENDO3c"/>
    <property type="match status" value="1"/>
</dbReference>
<comment type="catalytic activity">
    <reaction evidence="11">
        <text>2'-deoxyribonucleotide-(2'-deoxyribose 5'-phosphate)-2'-deoxyribonucleotide-DNA = a 3'-end 2'-deoxyribonucleotide-(2,3-dehydro-2,3-deoxyribose 5'-phosphate)-DNA + a 5'-end 5'-phospho-2'-deoxyribonucleoside-DNA + H(+)</text>
        <dbReference type="Rhea" id="RHEA:66592"/>
        <dbReference type="Rhea" id="RHEA-COMP:13180"/>
        <dbReference type="Rhea" id="RHEA-COMP:16897"/>
        <dbReference type="Rhea" id="RHEA-COMP:17067"/>
        <dbReference type="ChEBI" id="CHEBI:15378"/>
        <dbReference type="ChEBI" id="CHEBI:136412"/>
        <dbReference type="ChEBI" id="CHEBI:157695"/>
        <dbReference type="ChEBI" id="CHEBI:167181"/>
        <dbReference type="EC" id="4.2.99.18"/>
    </reaction>
</comment>
<dbReference type="Gene3D" id="1.10.340.30">
    <property type="entry name" value="Hypothetical protein, domain 2"/>
    <property type="match status" value="1"/>
</dbReference>
<dbReference type="CDD" id="cd00056">
    <property type="entry name" value="ENDO3c"/>
    <property type="match status" value="1"/>
</dbReference>
<comment type="similarity">
    <text evidence="2">Belongs to the type-1 OGG1 family.</text>
</comment>
<dbReference type="InterPro" id="IPR009003">
    <property type="entry name" value="Peptidase_S1_PA"/>
</dbReference>
<dbReference type="SUPFAM" id="SSF48150">
    <property type="entry name" value="DNA-glycosylase"/>
    <property type="match status" value="1"/>
</dbReference>
<dbReference type="Gene3D" id="1.10.1670.10">
    <property type="entry name" value="Helix-hairpin-Helix base-excision DNA repair enzymes (C-terminal)"/>
    <property type="match status" value="1"/>
</dbReference>
<dbReference type="Pfam" id="PF00089">
    <property type="entry name" value="Trypsin"/>
    <property type="match status" value="2"/>
</dbReference>
<dbReference type="GO" id="GO:0004252">
    <property type="term" value="F:serine-type endopeptidase activity"/>
    <property type="evidence" value="ECO:0007669"/>
    <property type="project" value="InterPro"/>
</dbReference>
<dbReference type="PANTHER" id="PTHR10242">
    <property type="entry name" value="8-OXOGUANINE DNA GLYCOSYLASE"/>
    <property type="match status" value="1"/>
</dbReference>
<dbReference type="SUPFAM" id="SSF50494">
    <property type="entry name" value="Trypsin-like serine proteases"/>
    <property type="match status" value="2"/>
</dbReference>
<dbReference type="GO" id="GO:0006285">
    <property type="term" value="P:base-excision repair, AP site formation"/>
    <property type="evidence" value="ECO:0007669"/>
    <property type="project" value="TreeGrafter"/>
</dbReference>
<evidence type="ECO:0000259" key="13">
    <source>
        <dbReference type="PROSITE" id="PS50240"/>
    </source>
</evidence>
<evidence type="ECO:0000256" key="1">
    <source>
        <dbReference type="ARBA" id="ARBA00004123"/>
    </source>
</evidence>
<dbReference type="STRING" id="151549.A0A4C1SEW6"/>
<accession>A0A4C1SEW6</accession>
<dbReference type="GO" id="GO:0005634">
    <property type="term" value="C:nucleus"/>
    <property type="evidence" value="ECO:0007669"/>
    <property type="project" value="UniProtKB-SubCell"/>
</dbReference>
<evidence type="ECO:0000256" key="10">
    <source>
        <dbReference type="ARBA" id="ARBA00023295"/>
    </source>
</evidence>
<dbReference type="SMART" id="SM00020">
    <property type="entry name" value="Tryp_SPc"/>
    <property type="match status" value="1"/>
</dbReference>
<protein>
    <recommendedName>
        <fullName evidence="12">N-glycosylase/DNA lyase</fullName>
        <ecNumber evidence="3">4.2.99.18</ecNumber>
    </recommendedName>
</protein>
<proteinExistence type="inferred from homology"/>
<dbReference type="GO" id="GO:0140078">
    <property type="term" value="F:class I DNA-(apurinic or apyrimidinic site) endonuclease activity"/>
    <property type="evidence" value="ECO:0007669"/>
    <property type="project" value="UniProtKB-EC"/>
</dbReference>
<keyword evidence="8" id="KW-0539">Nucleus</keyword>
<evidence type="ECO:0000256" key="11">
    <source>
        <dbReference type="ARBA" id="ARBA00044632"/>
    </source>
</evidence>
<dbReference type="PROSITE" id="PS50240">
    <property type="entry name" value="TRYPSIN_DOM"/>
    <property type="match status" value="1"/>
</dbReference>
<evidence type="ECO:0000256" key="12">
    <source>
        <dbReference type="ARBA" id="ARBA00073127"/>
    </source>
</evidence>
<evidence type="ECO:0000256" key="9">
    <source>
        <dbReference type="ARBA" id="ARBA00023268"/>
    </source>
</evidence>
<dbReference type="GO" id="GO:0034039">
    <property type="term" value="F:8-oxo-7,8-dihydroguanine DNA N-glycosylase activity"/>
    <property type="evidence" value="ECO:0007669"/>
    <property type="project" value="TreeGrafter"/>
</dbReference>
<comment type="caution">
    <text evidence="14">The sequence shown here is derived from an EMBL/GenBank/DDBJ whole genome shotgun (WGS) entry which is preliminary data.</text>
</comment>
<dbReference type="InterPro" id="IPR023170">
    <property type="entry name" value="HhH_base_excis_C"/>
</dbReference>
<keyword evidence="7" id="KW-0456">Lyase</keyword>
<dbReference type="OrthoDB" id="238681at2759"/>
<evidence type="ECO:0000256" key="6">
    <source>
        <dbReference type="ARBA" id="ARBA00023204"/>
    </source>
</evidence>
<evidence type="ECO:0000313" key="14">
    <source>
        <dbReference type="EMBL" id="GBP00584.1"/>
    </source>
</evidence>
<keyword evidence="15" id="KW-1185">Reference proteome</keyword>
<evidence type="ECO:0000256" key="7">
    <source>
        <dbReference type="ARBA" id="ARBA00023239"/>
    </source>
</evidence>
<keyword evidence="4" id="KW-0227">DNA damage</keyword>
<evidence type="ECO:0000313" key="15">
    <source>
        <dbReference type="Proteomes" id="UP000299102"/>
    </source>
</evidence>
<evidence type="ECO:0000256" key="3">
    <source>
        <dbReference type="ARBA" id="ARBA00012720"/>
    </source>
</evidence>
<dbReference type="InterPro" id="IPR012337">
    <property type="entry name" value="RNaseH-like_sf"/>
</dbReference>
<keyword evidence="6" id="KW-0234">DNA repair</keyword>
<evidence type="ECO:0000256" key="8">
    <source>
        <dbReference type="ARBA" id="ARBA00023242"/>
    </source>
</evidence>
<dbReference type="EMBL" id="BGZK01000006">
    <property type="protein sequence ID" value="GBP00584.1"/>
    <property type="molecule type" value="Genomic_DNA"/>
</dbReference>
<dbReference type="InterPro" id="IPR003265">
    <property type="entry name" value="HhH-GPD_domain"/>
</dbReference>
<dbReference type="InterPro" id="IPR001254">
    <property type="entry name" value="Trypsin_dom"/>
</dbReference>
<keyword evidence="5" id="KW-0378">Hydrolase</keyword>
<keyword evidence="9" id="KW-0511">Multifunctional enzyme</keyword>
<evidence type="ECO:0000256" key="2">
    <source>
        <dbReference type="ARBA" id="ARBA00010679"/>
    </source>
</evidence>
<dbReference type="Gene3D" id="2.40.10.10">
    <property type="entry name" value="Trypsin-like serine proteases"/>
    <property type="match status" value="2"/>
</dbReference>
<name>A0A4C1SEW6_EUMVA</name>
<dbReference type="FunFam" id="1.10.1670.10:FF:000005">
    <property type="entry name" value="N-glycosylase/DNA lyase OGG1"/>
    <property type="match status" value="1"/>
</dbReference>
<dbReference type="EC" id="4.2.99.18" evidence="3"/>
<dbReference type="InterPro" id="IPR043504">
    <property type="entry name" value="Peptidase_S1_PA_chymotrypsin"/>
</dbReference>
<evidence type="ECO:0000256" key="4">
    <source>
        <dbReference type="ARBA" id="ARBA00022763"/>
    </source>
</evidence>
<dbReference type="Proteomes" id="UP000299102">
    <property type="component" value="Unassembled WGS sequence"/>
</dbReference>
<dbReference type="AlphaFoldDB" id="A0A4C1SEW6"/>